<dbReference type="Gene3D" id="3.40.190.10">
    <property type="entry name" value="Periplasmic binding protein-like II"/>
    <property type="match status" value="1"/>
</dbReference>
<dbReference type="PANTHER" id="PTHR43649:SF12">
    <property type="entry name" value="DIACETYLCHITOBIOSE BINDING PROTEIN DASA"/>
    <property type="match status" value="1"/>
</dbReference>
<dbReference type="EMBL" id="CAEZXR010000109">
    <property type="protein sequence ID" value="CAB4703921.1"/>
    <property type="molecule type" value="Genomic_DNA"/>
</dbReference>
<sequence>MAAVVAATLVACLGLAGCDQEQSAAPLPPPSTQPVKKVALTFGVFGRPYEVSAYKQMVQVYNSLADASTFRVRSWPDRDAFADAVRGGEAPPDVFLASRRDLAWLREEGFTRPVDELLDERAVDFGDGYSRDALEAFSADRQLQCMPYGVSPTVIFYNSDLVDFDAMAARGLDVPAESHAKWTLEEFRAAAEFATRPRKKTRGLAIEPTLSGLAPFIYSGGGSIFDDEVEPTSLSFSSDSTRSALERTLEILRDPHLNLTNRQLEQAPALSWFKRGKVAMIAGDRSLVPSLRLVHGLSFDVMPMPTLETPATVGDLTGLCINPSTASISESADFLVYASSAPAASTVTRTGYLVPANQQVALSDDFLQPGRQPLHAGVFTDSVRDLVLSPLLDSWAELTEAVSSSIRLLVDAPGVLALDEVTERIDEESRTVLSPDDVSDETD</sequence>
<gene>
    <name evidence="1" type="ORF">UFOPK2579_01083</name>
</gene>
<reference evidence="1" key="1">
    <citation type="submission" date="2020-05" db="EMBL/GenBank/DDBJ databases">
        <authorList>
            <person name="Chiriac C."/>
            <person name="Salcher M."/>
            <person name="Ghai R."/>
            <person name="Kavagutti S V."/>
        </authorList>
    </citation>
    <scope>NUCLEOTIDE SEQUENCE</scope>
</reference>
<dbReference type="AlphaFoldDB" id="A0A6J6PWS8"/>
<dbReference type="PANTHER" id="PTHR43649">
    <property type="entry name" value="ARABINOSE-BINDING PROTEIN-RELATED"/>
    <property type="match status" value="1"/>
</dbReference>
<organism evidence="1">
    <name type="scientific">freshwater metagenome</name>
    <dbReference type="NCBI Taxonomy" id="449393"/>
    <lineage>
        <taxon>unclassified sequences</taxon>
        <taxon>metagenomes</taxon>
        <taxon>ecological metagenomes</taxon>
    </lineage>
</organism>
<accession>A0A6J6PWS8</accession>
<dbReference type="Pfam" id="PF13416">
    <property type="entry name" value="SBP_bac_8"/>
    <property type="match status" value="1"/>
</dbReference>
<dbReference type="SUPFAM" id="SSF53850">
    <property type="entry name" value="Periplasmic binding protein-like II"/>
    <property type="match status" value="1"/>
</dbReference>
<evidence type="ECO:0000313" key="1">
    <source>
        <dbReference type="EMBL" id="CAB4703921.1"/>
    </source>
</evidence>
<protein>
    <submittedName>
        <fullName evidence="1">Unannotated protein</fullName>
    </submittedName>
</protein>
<dbReference type="InterPro" id="IPR050490">
    <property type="entry name" value="Bact_solute-bd_prot1"/>
</dbReference>
<dbReference type="InterPro" id="IPR006059">
    <property type="entry name" value="SBP"/>
</dbReference>
<proteinExistence type="predicted"/>
<name>A0A6J6PWS8_9ZZZZ</name>